<keyword evidence="3" id="KW-1185">Reference proteome</keyword>
<dbReference type="InterPro" id="IPR001173">
    <property type="entry name" value="Glyco_trans_2-like"/>
</dbReference>
<dbReference type="AlphaFoldDB" id="A0A1I6TMJ9"/>
<dbReference type="GO" id="GO:0016740">
    <property type="term" value="F:transferase activity"/>
    <property type="evidence" value="ECO:0007669"/>
    <property type="project" value="UniProtKB-KW"/>
</dbReference>
<dbReference type="RefSeq" id="WP_093916533.1">
    <property type="nucleotide sequence ID" value="NZ_FPAJ01000003.1"/>
</dbReference>
<dbReference type="PANTHER" id="PTHR43179">
    <property type="entry name" value="RHAMNOSYLTRANSFERASE WBBL"/>
    <property type="match status" value="1"/>
</dbReference>
<accession>A0A1I6TMJ9</accession>
<dbReference type="Pfam" id="PF00535">
    <property type="entry name" value="Glycos_transf_2"/>
    <property type="match status" value="1"/>
</dbReference>
<name>A0A1I6TMJ9_9RHOB</name>
<evidence type="ECO:0000259" key="1">
    <source>
        <dbReference type="Pfam" id="PF00535"/>
    </source>
</evidence>
<dbReference type="EMBL" id="FPAJ01000003">
    <property type="protein sequence ID" value="SFS90358.1"/>
    <property type="molecule type" value="Genomic_DNA"/>
</dbReference>
<gene>
    <name evidence="2" type="ORF">SAMN04488040_2345</name>
</gene>
<dbReference type="OrthoDB" id="9771846at2"/>
<sequence length="281" mass="30305">MPTLADIQIVTVAYNSTQVIGDMLASVPSGVRVVIVDNASTDAQALHTLAQTHGATVITNTVNRGFGAACNIGALEGESELLLFLNPDATLQQGCLEALLAAYTAHPDACAFSPRVLDGRGRPAFRRRSRLLPKSAHWSGPSPQSDAEVPLLNGAAIFVSRSNFNGVGGFDEQIFLYHEDDDLSLRLHVKFGPIRHAHDAIVNHAEGHSSARTPDTAAFKGRHMAQSAVYAMRKHHRPFARTRVVSWAALQMLSPLNLFSTRIRAKNFGFLTGALHAIGTQ</sequence>
<dbReference type="InterPro" id="IPR029044">
    <property type="entry name" value="Nucleotide-diphossugar_trans"/>
</dbReference>
<proteinExistence type="predicted"/>
<dbReference type="Gene3D" id="3.90.550.10">
    <property type="entry name" value="Spore Coat Polysaccharide Biosynthesis Protein SpsA, Chain A"/>
    <property type="match status" value="1"/>
</dbReference>
<evidence type="ECO:0000313" key="2">
    <source>
        <dbReference type="EMBL" id="SFS90358.1"/>
    </source>
</evidence>
<protein>
    <submittedName>
        <fullName evidence="2">Glycosyltransferase, GT2 family</fullName>
    </submittedName>
</protein>
<dbReference type="PANTHER" id="PTHR43179:SF7">
    <property type="entry name" value="RHAMNOSYLTRANSFERASE WBBL"/>
    <property type="match status" value="1"/>
</dbReference>
<organism evidence="2 3">
    <name type="scientific">Sulfitobacter marinus</name>
    <dbReference type="NCBI Taxonomy" id="394264"/>
    <lineage>
        <taxon>Bacteria</taxon>
        <taxon>Pseudomonadati</taxon>
        <taxon>Pseudomonadota</taxon>
        <taxon>Alphaproteobacteria</taxon>
        <taxon>Rhodobacterales</taxon>
        <taxon>Roseobacteraceae</taxon>
        <taxon>Sulfitobacter</taxon>
    </lineage>
</organism>
<dbReference type="CDD" id="cd04186">
    <property type="entry name" value="GT_2_like_c"/>
    <property type="match status" value="1"/>
</dbReference>
<dbReference type="STRING" id="394264.SAMN04488040_2345"/>
<keyword evidence="2" id="KW-0808">Transferase</keyword>
<feature type="domain" description="Glycosyltransferase 2-like" evidence="1">
    <location>
        <begin position="9"/>
        <end position="131"/>
    </location>
</feature>
<dbReference type="Proteomes" id="UP000199239">
    <property type="component" value="Unassembled WGS sequence"/>
</dbReference>
<dbReference type="SUPFAM" id="SSF53448">
    <property type="entry name" value="Nucleotide-diphospho-sugar transferases"/>
    <property type="match status" value="1"/>
</dbReference>
<evidence type="ECO:0000313" key="3">
    <source>
        <dbReference type="Proteomes" id="UP000199239"/>
    </source>
</evidence>
<reference evidence="3" key="1">
    <citation type="submission" date="2016-10" db="EMBL/GenBank/DDBJ databases">
        <authorList>
            <person name="Varghese N."/>
            <person name="Submissions S."/>
        </authorList>
    </citation>
    <scope>NUCLEOTIDE SEQUENCE [LARGE SCALE GENOMIC DNA]</scope>
    <source>
        <strain evidence="3">DSM 23422</strain>
    </source>
</reference>